<dbReference type="EMBL" id="MTSA01000009">
    <property type="protein sequence ID" value="OUM06924.1"/>
    <property type="molecule type" value="Genomic_DNA"/>
</dbReference>
<evidence type="ECO:0000313" key="3">
    <source>
        <dbReference type="Proteomes" id="UP000195128"/>
    </source>
</evidence>
<reference evidence="2 3" key="1">
    <citation type="submission" date="2017-01" db="EMBL/GenBank/DDBJ databases">
        <authorList>
            <person name="Mah S.A."/>
            <person name="Swanson W.J."/>
            <person name="Moy G.W."/>
            <person name="Vacquier V.D."/>
        </authorList>
    </citation>
    <scope>NUCLEOTIDE SEQUENCE [LARGE SCALE GENOMIC DNA]</scope>
    <source>
        <strain evidence="2">PDD-32b-74</strain>
    </source>
</reference>
<gene>
    <name evidence="2" type="ORF">BW686_13410</name>
</gene>
<evidence type="ECO:0000256" key="1">
    <source>
        <dbReference type="SAM" id="MobiDB-lite"/>
    </source>
</evidence>
<sequence>MRISGSPFSGIVNQPTSGELSGESPLAKALLTSNGSVQTGVQFGQASENSPGAPTGTEQAASSILALLLKGNGGTPANSAPIDSTAQPPSNSDVPAQVSPTAPAAPVAAAASPDASDPANAPKAADAAFLDDSEYSSPEALKRWEPMVAHLPPDQRLQAEKELNRPIAAAWMAREDGPNAAKAMEFINANPALKTAVDVGDSGGHADGKITNKDLKSFAKYMEEAADDADKSVSDYRAANPNADPQSLEMVRSAALMQANMPLATAADPKKALGAQDQAEVDGNVGAGDLNGLAQGNPGLSGVLKQACNTWAQPGFLGQLDEAGLSGRDKAKHSPDQLFDKDNVNSWIKNQAPTNGGQFASMLSDAATLNSVAGIDTSKLDKDVFDHPEAYSGAQKAAVMIKLQQVQQSVIAGRSLRDTEETERQLNQKIAQLQADTDVQGFLNNSVPEQERSLVRSDAELRKAVVKQTKHVNSGQALSDDMDTADKAVSDKKPNADYSGAISGLSAQLQLQKDLFPDAEVPTADQVIGNRPELQSKIADSYVRNFSEGGALKQLLGQKKADAGESLQTADDQKAIYDSVLPSDFTQSQQGDYLNATVTQLQDSKKGRKLLEGKNEDNQGPSIVSQVAAEMGPRALQSVMGFASVSDMLAQGNKLGAAQTLYDSTKMGAEAVKGGIDAGAKMMGREASAGLGRMAGQIAGRAIGMVAGEATGLAAGAALGAAVPIIGWAIDGAMALGFGISAIVEAVKKHKAQKAFDHNVDPVLDQFGIAKAH</sequence>
<feature type="compositionally biased region" description="Polar residues" evidence="1">
    <location>
        <begin position="40"/>
        <end position="62"/>
    </location>
</feature>
<name>A0A244ER14_PSESX</name>
<comment type="caution">
    <text evidence="2">The sequence shown here is derived from an EMBL/GenBank/DDBJ whole genome shotgun (WGS) entry which is preliminary data.</text>
</comment>
<dbReference type="Pfam" id="PF16937">
    <property type="entry name" value="T3SS_HrpK1"/>
    <property type="match status" value="1"/>
</dbReference>
<dbReference type="InterPro" id="IPR031613">
    <property type="entry name" value="HrpK"/>
</dbReference>
<dbReference type="OrthoDB" id="9035138at2"/>
<organism evidence="2 3">
    <name type="scientific">Pseudomonas syringae</name>
    <dbReference type="NCBI Taxonomy" id="317"/>
    <lineage>
        <taxon>Bacteria</taxon>
        <taxon>Pseudomonadati</taxon>
        <taxon>Pseudomonadota</taxon>
        <taxon>Gammaproteobacteria</taxon>
        <taxon>Pseudomonadales</taxon>
        <taxon>Pseudomonadaceae</taxon>
        <taxon>Pseudomonas</taxon>
    </lineage>
</organism>
<dbReference type="AlphaFoldDB" id="A0A244ER14"/>
<feature type="compositionally biased region" description="Low complexity" evidence="1">
    <location>
        <begin position="94"/>
        <end position="128"/>
    </location>
</feature>
<dbReference type="Proteomes" id="UP000195128">
    <property type="component" value="Unassembled WGS sequence"/>
</dbReference>
<proteinExistence type="predicted"/>
<feature type="region of interest" description="Disordered" evidence="1">
    <location>
        <begin position="470"/>
        <end position="492"/>
    </location>
</feature>
<evidence type="ECO:0000313" key="2">
    <source>
        <dbReference type="EMBL" id="OUM06924.1"/>
    </source>
</evidence>
<feature type="region of interest" description="Disordered" evidence="1">
    <location>
        <begin position="40"/>
        <end position="130"/>
    </location>
</feature>
<feature type="region of interest" description="Disordered" evidence="1">
    <location>
        <begin position="1"/>
        <end position="24"/>
    </location>
</feature>
<feature type="compositionally biased region" description="Polar residues" evidence="1">
    <location>
        <begin position="75"/>
        <end position="93"/>
    </location>
</feature>
<accession>A0A244ER14</accession>
<protein>
    <submittedName>
        <fullName evidence="2">Type III effector HrpK</fullName>
    </submittedName>
</protein>
<dbReference type="RefSeq" id="WP_084917405.1">
    <property type="nucleotide sequence ID" value="NZ_MTSA01000009.1"/>
</dbReference>